<protein>
    <recommendedName>
        <fullName evidence="1">RRM domain-containing protein</fullName>
    </recommendedName>
</protein>
<dbReference type="SUPFAM" id="SSF54928">
    <property type="entry name" value="RNA-binding domain, RBD"/>
    <property type="match status" value="1"/>
</dbReference>
<dbReference type="CDD" id="cd00590">
    <property type="entry name" value="RRM_SF"/>
    <property type="match status" value="1"/>
</dbReference>
<gene>
    <name evidence="2" type="ORF">TVY486_0701830</name>
</gene>
<dbReference type="VEuPathDB" id="TriTrypDB:TvY486_0701830"/>
<dbReference type="Pfam" id="PF00076">
    <property type="entry name" value="RRM_1"/>
    <property type="match status" value="1"/>
</dbReference>
<dbReference type="InterPro" id="IPR012677">
    <property type="entry name" value="Nucleotide-bd_a/b_plait_sf"/>
</dbReference>
<proteinExistence type="predicted"/>
<evidence type="ECO:0000259" key="1">
    <source>
        <dbReference type="SMART" id="SM00360"/>
    </source>
</evidence>
<evidence type="ECO:0000313" key="2">
    <source>
        <dbReference type="EMBL" id="CCC48846.1"/>
    </source>
</evidence>
<dbReference type="AlphaFoldDB" id="G0TY01"/>
<dbReference type="SMART" id="SM00360">
    <property type="entry name" value="RRM"/>
    <property type="match status" value="1"/>
</dbReference>
<organism evidence="2">
    <name type="scientific">Trypanosoma vivax (strain Y486)</name>
    <dbReference type="NCBI Taxonomy" id="1055687"/>
    <lineage>
        <taxon>Eukaryota</taxon>
        <taxon>Discoba</taxon>
        <taxon>Euglenozoa</taxon>
        <taxon>Kinetoplastea</taxon>
        <taxon>Metakinetoplastina</taxon>
        <taxon>Trypanosomatida</taxon>
        <taxon>Trypanosomatidae</taxon>
        <taxon>Trypanosoma</taxon>
        <taxon>Duttonella</taxon>
    </lineage>
</organism>
<feature type="domain" description="RRM" evidence="1">
    <location>
        <begin position="4"/>
        <end position="77"/>
    </location>
</feature>
<sequence>MSNRVCIRCPNSVSDEQALLRICSSFGDITDFSLLNSTSGSTTECAFQVEYEEAEDAVAAAGNMNGMEFDGSHLRVFVMRTGK</sequence>
<dbReference type="InterPro" id="IPR000504">
    <property type="entry name" value="RRM_dom"/>
</dbReference>
<reference evidence="2" key="1">
    <citation type="journal article" date="2012" name="Proc. Natl. Acad. Sci. U.S.A.">
        <title>Antigenic diversity is generated by distinct evolutionary mechanisms in African trypanosome species.</title>
        <authorList>
            <person name="Jackson A.P."/>
            <person name="Berry A."/>
            <person name="Aslett M."/>
            <person name="Allison H.C."/>
            <person name="Burton P."/>
            <person name="Vavrova-Anderson J."/>
            <person name="Brown R."/>
            <person name="Browne H."/>
            <person name="Corton N."/>
            <person name="Hauser H."/>
            <person name="Gamble J."/>
            <person name="Gilderthorp R."/>
            <person name="Marcello L."/>
            <person name="McQuillan J."/>
            <person name="Otto T.D."/>
            <person name="Quail M.A."/>
            <person name="Sanders M.J."/>
            <person name="van Tonder A."/>
            <person name="Ginger M.L."/>
            <person name="Field M.C."/>
            <person name="Barry J.D."/>
            <person name="Hertz-Fowler C."/>
            <person name="Berriman M."/>
        </authorList>
    </citation>
    <scope>NUCLEOTIDE SEQUENCE</scope>
    <source>
        <strain evidence="2">Y486</strain>
    </source>
</reference>
<name>G0TY01_TRYVY</name>
<dbReference type="InterPro" id="IPR035979">
    <property type="entry name" value="RBD_domain_sf"/>
</dbReference>
<dbReference type="Gene3D" id="3.30.70.330">
    <property type="match status" value="1"/>
</dbReference>
<dbReference type="EMBL" id="HE573023">
    <property type="protein sequence ID" value="CCC48846.1"/>
    <property type="molecule type" value="Genomic_DNA"/>
</dbReference>
<accession>G0TY01</accession>
<dbReference type="GO" id="GO:0003723">
    <property type="term" value="F:RNA binding"/>
    <property type="evidence" value="ECO:0007669"/>
    <property type="project" value="InterPro"/>
</dbReference>